<dbReference type="RefSeq" id="XP_040692962.1">
    <property type="nucleotide sequence ID" value="XM_040834594.1"/>
</dbReference>
<feature type="compositionally biased region" description="Basic residues" evidence="1">
    <location>
        <begin position="1000"/>
        <end position="1015"/>
    </location>
</feature>
<dbReference type="VEuPathDB" id="FungiDB:ASPWEDRAFT_37044"/>
<feature type="compositionally biased region" description="Polar residues" evidence="1">
    <location>
        <begin position="1128"/>
        <end position="1150"/>
    </location>
</feature>
<dbReference type="InterPro" id="IPR027417">
    <property type="entry name" value="P-loop_NTPase"/>
</dbReference>
<gene>
    <name evidence="3" type="ORF">ASPWEDRAFT_37044</name>
</gene>
<evidence type="ECO:0000259" key="2">
    <source>
        <dbReference type="Pfam" id="PF00931"/>
    </source>
</evidence>
<feature type="compositionally biased region" description="Low complexity" evidence="1">
    <location>
        <begin position="886"/>
        <end position="896"/>
    </location>
</feature>
<protein>
    <recommendedName>
        <fullName evidence="2">NB-ARC domain-containing protein</fullName>
    </recommendedName>
</protein>
<name>A0A1L9RWH9_ASPWE</name>
<feature type="compositionally biased region" description="Basic and acidic residues" evidence="1">
    <location>
        <begin position="982"/>
        <end position="993"/>
    </location>
</feature>
<dbReference type="Pfam" id="PF00931">
    <property type="entry name" value="NB-ARC"/>
    <property type="match status" value="1"/>
</dbReference>
<dbReference type="PANTHER" id="PTHR48187">
    <property type="entry name" value="LD21810P"/>
    <property type="match status" value="1"/>
</dbReference>
<dbReference type="Gene3D" id="3.40.50.300">
    <property type="entry name" value="P-loop containing nucleotide triphosphate hydrolases"/>
    <property type="match status" value="1"/>
</dbReference>
<dbReference type="InterPro" id="IPR029058">
    <property type="entry name" value="AB_hydrolase_fold"/>
</dbReference>
<feature type="compositionally biased region" description="Polar residues" evidence="1">
    <location>
        <begin position="1300"/>
        <end position="1312"/>
    </location>
</feature>
<accession>A0A1L9RWH9</accession>
<reference evidence="4" key="1">
    <citation type="journal article" date="2017" name="Genome Biol.">
        <title>Comparative genomics reveals high biological diversity and specific adaptations in the industrially and medically important fungal genus Aspergillus.</title>
        <authorList>
            <person name="de Vries R.P."/>
            <person name="Riley R."/>
            <person name="Wiebenga A."/>
            <person name="Aguilar-Osorio G."/>
            <person name="Amillis S."/>
            <person name="Uchima C.A."/>
            <person name="Anderluh G."/>
            <person name="Asadollahi M."/>
            <person name="Askin M."/>
            <person name="Barry K."/>
            <person name="Battaglia E."/>
            <person name="Bayram O."/>
            <person name="Benocci T."/>
            <person name="Braus-Stromeyer S.A."/>
            <person name="Caldana C."/>
            <person name="Canovas D."/>
            <person name="Cerqueira G.C."/>
            <person name="Chen F."/>
            <person name="Chen W."/>
            <person name="Choi C."/>
            <person name="Clum A."/>
            <person name="Dos Santos R.A."/>
            <person name="Damasio A.R."/>
            <person name="Diallinas G."/>
            <person name="Emri T."/>
            <person name="Fekete E."/>
            <person name="Flipphi M."/>
            <person name="Freyberg S."/>
            <person name="Gallo A."/>
            <person name="Gournas C."/>
            <person name="Habgood R."/>
            <person name="Hainaut M."/>
            <person name="Harispe M.L."/>
            <person name="Henrissat B."/>
            <person name="Hilden K.S."/>
            <person name="Hope R."/>
            <person name="Hossain A."/>
            <person name="Karabika E."/>
            <person name="Karaffa L."/>
            <person name="Karanyi Z."/>
            <person name="Krasevec N."/>
            <person name="Kuo A."/>
            <person name="Kusch H."/>
            <person name="LaButti K."/>
            <person name="Lagendijk E.L."/>
            <person name="Lapidus A."/>
            <person name="Levasseur A."/>
            <person name="Lindquist E."/>
            <person name="Lipzen A."/>
            <person name="Logrieco A.F."/>
            <person name="MacCabe A."/>
            <person name="Maekelae M.R."/>
            <person name="Malavazi I."/>
            <person name="Melin P."/>
            <person name="Meyer V."/>
            <person name="Mielnichuk N."/>
            <person name="Miskei M."/>
            <person name="Molnar A.P."/>
            <person name="Mule G."/>
            <person name="Ngan C.Y."/>
            <person name="Orejas M."/>
            <person name="Orosz E."/>
            <person name="Ouedraogo J.P."/>
            <person name="Overkamp K.M."/>
            <person name="Park H.-S."/>
            <person name="Perrone G."/>
            <person name="Piumi F."/>
            <person name="Punt P.J."/>
            <person name="Ram A.F."/>
            <person name="Ramon A."/>
            <person name="Rauscher S."/>
            <person name="Record E."/>
            <person name="Riano-Pachon D.M."/>
            <person name="Robert V."/>
            <person name="Roehrig J."/>
            <person name="Ruller R."/>
            <person name="Salamov A."/>
            <person name="Salih N.S."/>
            <person name="Samson R.A."/>
            <person name="Sandor E."/>
            <person name="Sanguinetti M."/>
            <person name="Schuetze T."/>
            <person name="Sepcic K."/>
            <person name="Shelest E."/>
            <person name="Sherlock G."/>
            <person name="Sophianopoulou V."/>
            <person name="Squina F.M."/>
            <person name="Sun H."/>
            <person name="Susca A."/>
            <person name="Todd R.B."/>
            <person name="Tsang A."/>
            <person name="Unkles S.E."/>
            <person name="van de Wiele N."/>
            <person name="van Rossen-Uffink D."/>
            <person name="Oliveira J.V."/>
            <person name="Vesth T.C."/>
            <person name="Visser J."/>
            <person name="Yu J.-H."/>
            <person name="Zhou M."/>
            <person name="Andersen M.R."/>
            <person name="Archer D.B."/>
            <person name="Baker S.E."/>
            <person name="Benoit I."/>
            <person name="Brakhage A.A."/>
            <person name="Braus G.H."/>
            <person name="Fischer R."/>
            <person name="Frisvad J.C."/>
            <person name="Goldman G.H."/>
            <person name="Houbraken J."/>
            <person name="Oakley B."/>
            <person name="Pocsi I."/>
            <person name="Scazzocchio C."/>
            <person name="Seiboth B."/>
            <person name="vanKuyk P.A."/>
            <person name="Wortman J."/>
            <person name="Dyer P.S."/>
            <person name="Grigoriev I.V."/>
        </authorList>
    </citation>
    <scope>NUCLEOTIDE SEQUENCE [LARGE SCALE GENOMIC DNA]</scope>
    <source>
        <strain evidence="4">DTO 134E9</strain>
    </source>
</reference>
<keyword evidence="4" id="KW-1185">Reference proteome</keyword>
<evidence type="ECO:0000256" key="1">
    <source>
        <dbReference type="SAM" id="MobiDB-lite"/>
    </source>
</evidence>
<feature type="region of interest" description="Disordered" evidence="1">
    <location>
        <begin position="863"/>
        <end position="925"/>
    </location>
</feature>
<feature type="region of interest" description="Disordered" evidence="1">
    <location>
        <begin position="1279"/>
        <end position="1315"/>
    </location>
</feature>
<feature type="region of interest" description="Disordered" evidence="1">
    <location>
        <begin position="965"/>
        <end position="1093"/>
    </location>
</feature>
<feature type="domain" description="NB-ARC" evidence="2">
    <location>
        <begin position="388"/>
        <end position="560"/>
    </location>
</feature>
<evidence type="ECO:0000313" key="4">
    <source>
        <dbReference type="Proteomes" id="UP000184383"/>
    </source>
</evidence>
<dbReference type="EMBL" id="KV878210">
    <property type="protein sequence ID" value="OJJ39286.1"/>
    <property type="molecule type" value="Genomic_DNA"/>
</dbReference>
<evidence type="ECO:0000313" key="3">
    <source>
        <dbReference type="EMBL" id="OJJ39286.1"/>
    </source>
</evidence>
<dbReference type="OrthoDB" id="5086500at2759"/>
<dbReference type="PANTHER" id="PTHR48187:SF2">
    <property type="entry name" value="LD21810P"/>
    <property type="match status" value="1"/>
</dbReference>
<feature type="compositionally biased region" description="Polar residues" evidence="1">
    <location>
        <begin position="1074"/>
        <end position="1087"/>
    </location>
</feature>
<proteinExistence type="predicted"/>
<dbReference type="SUPFAM" id="SSF52540">
    <property type="entry name" value="P-loop containing nucleoside triphosphate hydrolases"/>
    <property type="match status" value="1"/>
</dbReference>
<dbReference type="Gene3D" id="3.40.50.1820">
    <property type="entry name" value="alpha/beta hydrolase"/>
    <property type="match status" value="1"/>
</dbReference>
<dbReference type="Proteomes" id="UP000184383">
    <property type="component" value="Unassembled WGS sequence"/>
</dbReference>
<dbReference type="GeneID" id="63750442"/>
<dbReference type="InterPro" id="IPR002182">
    <property type="entry name" value="NB-ARC"/>
</dbReference>
<dbReference type="SUPFAM" id="SSF53474">
    <property type="entry name" value="alpha/beta-Hydrolases"/>
    <property type="match status" value="1"/>
</dbReference>
<sequence length="1486" mass="164362">MSMSDLASKVKQFGLTQVYCSVQKPLVDIVFVHGLNGNPYNSWTSKSTGTFWPADLLPEVLDVNEVRVRVLTYGYNANVHSFTDGASKDRIHNHAETLASGLAANRNLRGCSDRPIIFVCHSLGGLVVKRALIYCRSVSNEKIEHLRSIFVSTYGILFLGTPHNGSDVAKWGLLLQNICSAVMPKKFMESSPQLVEALRSNNETLQNINSLFADVMGRFHIYFFHETRSTDVKGTRELIVDESSAAPYAEGTERMGIEADHSHMCKFDDENSPGYEAVAEALLRYSRDAPDMIADRWVEEKRTRLVMRQAKASEIFHEQRVDGPMINVPDRPSMIGTLSPPDRMTASLPDPRVLAIEPPPNEPPSHIEPLLVAPPGFHPNATFVGMQKELDILHARLFKAKKRAERLVAVLICGVPGSGKSHLARQYVWTYRENYPGGIFWVDSKSRESISKCFWDIAQAATLTDGGEFQHPDSKAPQKYVEVVRNWFQAREEWLLVFDGITFNHDGDLNHFKQFLPFNKKCSIIYTSVDKTLRKKQRLYEPYCLVVPSLTVEDACKLLFKDLAIKTPTREQARKATDLVNHYEGLPLAIHAISHRLSATSKPIEKYHINSHLTDEKLAEPFLGIMHDLFRLEHHQALNLINLLSFFGHHVPVGMLLLGKAALETWNMDILASSRPGERGEIDTTLGILIRYGLIERTTDTYSLPQTSFSQKSDGDDTVDMKAIIPDLSESQTESSQDAFFAVYQNSGTIDVIKIHGVVQGFCRDELKIMDEERKATKRPSGDTGFYDSWLLVATRVFCKSYENAKHKMQCSDDRGLVRDYREYETHACRLLQNFPKKSTASSLVREARDDLRQVIKSIGKEIENISPSSSQESLQKHRSVFDRTSSSSSSVPGSSADEAPSRQLTWDFNDEDSPKVESPQQEIPVSQQHFNLRPFPPHIYRESSLIGYEADEEPGAFVRTSPALSQMSQVTEKPIPAQEPDLPHLGDERDWKLVPPKPRSTKGRQSKRRSKFPRNIHGPEPAAPILHVSPVEGRSASSGSLGKGRRGSQVSATESLAAMHAASPPLSRGGSGHTVSTVNTETTQPPSDKENVPTYATVAAKRAHEIAAAAKPRSSSTPGGRHRPTFLQLQSKSSTESLRSRASNAQASPLASEFRPDQMSQSTYSEPSQNILAHRLNALDLRTSQGSQVHSHHLLHHPSAMRHSEPVRDMSASTPSILTYVPQLPQLPYDNNIEITVSRRLSAASRKNAAAAVAAQAAHNLGSVTHPSAIMPGVSPPPSMTPDVPGGYASEPAPEPMTRNPSGQSHQSWSTEPVRYPPPRFSPMPPPNTGIAQAALPTALPQIIPQQHTISGTGGWIGDIQPQQAMGSAIQPDTSYAAQTMLRSSVPLDNHLKGLDYGLEPEPAPTLHFGGHQVDVRDAQQRLFGLGRFHAPRQVPAYQLYHPNLSGPLIQHEVAVPSPETYAVRARSGSSPSPPVFDGLGLHLG</sequence>
<feature type="region of interest" description="Disordered" evidence="1">
    <location>
        <begin position="1107"/>
        <end position="1165"/>
    </location>
</feature>
<feature type="region of interest" description="Disordered" evidence="1">
    <location>
        <begin position="1466"/>
        <end position="1486"/>
    </location>
</feature>
<organism evidence="3 4">
    <name type="scientific">Aspergillus wentii DTO 134E9</name>
    <dbReference type="NCBI Taxonomy" id="1073089"/>
    <lineage>
        <taxon>Eukaryota</taxon>
        <taxon>Fungi</taxon>
        <taxon>Dikarya</taxon>
        <taxon>Ascomycota</taxon>
        <taxon>Pezizomycotina</taxon>
        <taxon>Eurotiomycetes</taxon>
        <taxon>Eurotiomycetidae</taxon>
        <taxon>Eurotiales</taxon>
        <taxon>Aspergillaceae</taxon>
        <taxon>Aspergillus</taxon>
        <taxon>Aspergillus subgen. Cremei</taxon>
    </lineage>
</organism>
<dbReference type="GO" id="GO:0043531">
    <property type="term" value="F:ADP binding"/>
    <property type="evidence" value="ECO:0007669"/>
    <property type="project" value="InterPro"/>
</dbReference>